<dbReference type="EMBL" id="CM023487">
    <property type="protein sequence ID" value="KAH6925353.1"/>
    <property type="molecule type" value="Genomic_DNA"/>
</dbReference>
<name>A0ACB7RVD9_HYAAI</name>
<accession>A0ACB7RVD9</accession>
<evidence type="ECO:0000313" key="1">
    <source>
        <dbReference type="EMBL" id="KAH6925353.1"/>
    </source>
</evidence>
<organism evidence="1 2">
    <name type="scientific">Hyalomma asiaticum</name>
    <name type="common">Tick</name>
    <dbReference type="NCBI Taxonomy" id="266040"/>
    <lineage>
        <taxon>Eukaryota</taxon>
        <taxon>Metazoa</taxon>
        <taxon>Ecdysozoa</taxon>
        <taxon>Arthropoda</taxon>
        <taxon>Chelicerata</taxon>
        <taxon>Arachnida</taxon>
        <taxon>Acari</taxon>
        <taxon>Parasitiformes</taxon>
        <taxon>Ixodida</taxon>
        <taxon>Ixodoidea</taxon>
        <taxon>Ixodidae</taxon>
        <taxon>Hyalomminae</taxon>
        <taxon>Hyalomma</taxon>
    </lineage>
</organism>
<comment type="caution">
    <text evidence="1">The sequence shown here is derived from an EMBL/GenBank/DDBJ whole genome shotgun (WGS) entry which is preliminary data.</text>
</comment>
<dbReference type="Proteomes" id="UP000821845">
    <property type="component" value="Chromosome 7"/>
</dbReference>
<gene>
    <name evidence="1" type="ORF">HPB50_003894</name>
</gene>
<proteinExistence type="predicted"/>
<sequence length="189" mass="21450">MKSGRHCGTRRSMLELRAVVLRQFTVLKYLNVPTVFASCLFCVPANLPRPPESCLKPLVRGQCQALGQSWYFDYTKNDCFQYARGLCGAGPNIFLAKQSCLAACKQPPGKRLPKCLTKARTGGCHTKKFAWFFDSDVGQCKMFEQGDCGTGGNYFASELKCKQECLRKYKFYLQFNFKRTIMSEMLPLE</sequence>
<evidence type="ECO:0000313" key="2">
    <source>
        <dbReference type="Proteomes" id="UP000821845"/>
    </source>
</evidence>
<protein>
    <submittedName>
        <fullName evidence="1">Uncharacterized protein</fullName>
    </submittedName>
</protein>
<keyword evidence="2" id="KW-1185">Reference proteome</keyword>
<reference evidence="1" key="1">
    <citation type="submission" date="2020-05" db="EMBL/GenBank/DDBJ databases">
        <title>Large-scale comparative analyses of tick genomes elucidate their genetic diversity and vector capacities.</title>
        <authorList>
            <person name="Jia N."/>
            <person name="Wang J."/>
            <person name="Shi W."/>
            <person name="Du L."/>
            <person name="Sun Y."/>
            <person name="Zhan W."/>
            <person name="Jiang J."/>
            <person name="Wang Q."/>
            <person name="Zhang B."/>
            <person name="Ji P."/>
            <person name="Sakyi L.B."/>
            <person name="Cui X."/>
            <person name="Yuan T."/>
            <person name="Jiang B."/>
            <person name="Yang W."/>
            <person name="Lam T.T.-Y."/>
            <person name="Chang Q."/>
            <person name="Ding S."/>
            <person name="Wang X."/>
            <person name="Zhu J."/>
            <person name="Ruan X."/>
            <person name="Zhao L."/>
            <person name="Wei J."/>
            <person name="Que T."/>
            <person name="Du C."/>
            <person name="Cheng J."/>
            <person name="Dai P."/>
            <person name="Han X."/>
            <person name="Huang E."/>
            <person name="Gao Y."/>
            <person name="Liu J."/>
            <person name="Shao H."/>
            <person name="Ye R."/>
            <person name="Li L."/>
            <person name="Wei W."/>
            <person name="Wang X."/>
            <person name="Wang C."/>
            <person name="Yang T."/>
            <person name="Huo Q."/>
            <person name="Li W."/>
            <person name="Guo W."/>
            <person name="Chen H."/>
            <person name="Zhou L."/>
            <person name="Ni X."/>
            <person name="Tian J."/>
            <person name="Zhou Y."/>
            <person name="Sheng Y."/>
            <person name="Liu T."/>
            <person name="Pan Y."/>
            <person name="Xia L."/>
            <person name="Li J."/>
            <person name="Zhao F."/>
            <person name="Cao W."/>
        </authorList>
    </citation>
    <scope>NUCLEOTIDE SEQUENCE</scope>
    <source>
        <strain evidence="1">Hyas-2018</strain>
    </source>
</reference>